<evidence type="ECO:0000256" key="1">
    <source>
        <dbReference type="SAM" id="Phobius"/>
    </source>
</evidence>
<feature type="transmembrane region" description="Helical" evidence="1">
    <location>
        <begin position="280"/>
        <end position="297"/>
    </location>
</feature>
<comment type="caution">
    <text evidence="3">The sequence shown here is derived from an EMBL/GenBank/DDBJ whole genome shotgun (WGS) entry which is preliminary data.</text>
</comment>
<dbReference type="Proteomes" id="UP000284120">
    <property type="component" value="Unassembled WGS sequence"/>
</dbReference>
<evidence type="ECO:0000313" key="4">
    <source>
        <dbReference type="Proteomes" id="UP000284120"/>
    </source>
</evidence>
<dbReference type="PANTHER" id="PTHR34978">
    <property type="entry name" value="POSSIBLE SENSOR-TRANSDUCER PROTEIN BLAR"/>
    <property type="match status" value="1"/>
</dbReference>
<keyword evidence="1" id="KW-0812">Transmembrane</keyword>
<dbReference type="Pfam" id="PF05569">
    <property type="entry name" value="Peptidase_M56"/>
    <property type="match status" value="1"/>
</dbReference>
<keyword evidence="4" id="KW-1185">Reference proteome</keyword>
<keyword evidence="1" id="KW-1133">Transmembrane helix</keyword>
<dbReference type="RefSeq" id="WP_113648317.1">
    <property type="nucleotide sequence ID" value="NZ_QMHN01000005.1"/>
</dbReference>
<evidence type="ECO:0000259" key="2">
    <source>
        <dbReference type="Pfam" id="PF05569"/>
    </source>
</evidence>
<feature type="transmembrane region" description="Helical" evidence="1">
    <location>
        <begin position="104"/>
        <end position="124"/>
    </location>
</feature>
<feature type="transmembrane region" description="Helical" evidence="1">
    <location>
        <begin position="36"/>
        <end position="55"/>
    </location>
</feature>
<proteinExistence type="predicted"/>
<dbReference type="InterPro" id="IPR008756">
    <property type="entry name" value="Peptidase_M56"/>
</dbReference>
<protein>
    <recommendedName>
        <fullName evidence="2">Peptidase M56 domain-containing protein</fullName>
    </recommendedName>
</protein>
<dbReference type="PANTHER" id="PTHR34978:SF3">
    <property type="entry name" value="SLR0241 PROTEIN"/>
    <property type="match status" value="1"/>
</dbReference>
<name>A0A3S4RP48_9SPHI</name>
<evidence type="ECO:0000313" key="3">
    <source>
        <dbReference type="EMBL" id="RWU05554.1"/>
    </source>
</evidence>
<feature type="transmembrane region" description="Helical" evidence="1">
    <location>
        <begin position="6"/>
        <end position="24"/>
    </location>
</feature>
<gene>
    <name evidence="3" type="ORF">DPV69_15510</name>
</gene>
<sequence>MELFSYLLKASAGLVLFFAFYLLVLQKLTFFKFNRFYLLGTLIISFVIPTLHFTIEREVQPVASEIGSVASLKVENLQSIHTTQAVDVPKAFQPEKLAKQQTDWLALLPYAYAVITVLLLLFGIRKLFVLVRYTRQNAKSIDGLKLLEKTEGFTNCSFFNYVFINGSNLAPQELAALLNHEKVHAQQYHSVDKIIMMMAKAIMWFNPVIYLWDKALEQTHEYEADEATANQFGSKDYASLLLKLAVSESQTALVHNFVKSPIKERIKMLFNTKSKKMKKLMYLMVVPLILGITWGFTIEVVNVVPSKATLKQNENIQEDPLIGKTIKGRVDSISKQIFPRILYLKVGNTTYPIRHDIPYQIKAGDELTVTISGKIQKLSIKNLAKNEELIYDTPIYMVNAAATPTGKSLMKAPEKHAFLYEANRARFAYSNIKSIKRNSAGYVNEIELNDGTFKILLNVSALKTKAEDFKIGDAVNVKFIGEKLISKNVYATNKLIALYTNPKKHELIDPVLYAKFYTKEGFQKIAGGPQKPLKITPISENDVKVLSALEATGYPNRGISYLKKAKLQIGKIMIEADDASLDSKNGFMHAENAKVHFADGKIKVYQSIIYNINKKTYDFYEFAANKEQTSVISGPGKEGALSFSKDVALSKIEWSASDSTKVRRVLDDVLLTGKAKVALEKYKAEGKVIHVDNTNKKMVIYYGSLRDDADLKVEAEIIEVDLMANTYKTKKYIKN</sequence>
<accession>A0A3S4RP48</accession>
<dbReference type="InterPro" id="IPR052173">
    <property type="entry name" value="Beta-lactam_resp_regulator"/>
</dbReference>
<dbReference type="AlphaFoldDB" id="A0A3S4RP48"/>
<organism evidence="3 4">
    <name type="scientific">Pedobacter chitinilyticus</name>
    <dbReference type="NCBI Taxonomy" id="2233776"/>
    <lineage>
        <taxon>Bacteria</taxon>
        <taxon>Pseudomonadati</taxon>
        <taxon>Bacteroidota</taxon>
        <taxon>Sphingobacteriia</taxon>
        <taxon>Sphingobacteriales</taxon>
        <taxon>Sphingobacteriaceae</taxon>
        <taxon>Pedobacter</taxon>
    </lineage>
</organism>
<dbReference type="OrthoDB" id="649093at2"/>
<dbReference type="EMBL" id="SAYW01000005">
    <property type="protein sequence ID" value="RWU05554.1"/>
    <property type="molecule type" value="Genomic_DNA"/>
</dbReference>
<reference evidence="3 4" key="1">
    <citation type="submission" date="2018-06" db="EMBL/GenBank/DDBJ databases">
        <title>Pedobacter endophyticus sp. nov., an endophytic bacterium isolated from a leaf of Triticum aestivum.</title>
        <authorList>
            <person name="Zhang L."/>
        </authorList>
    </citation>
    <scope>NUCLEOTIDE SEQUENCE [LARGE SCALE GENOMIC DNA]</scope>
    <source>
        <strain evidence="3 4">CM134L-2</strain>
    </source>
</reference>
<keyword evidence="1" id="KW-0472">Membrane</keyword>
<feature type="domain" description="Peptidase M56" evidence="2">
    <location>
        <begin position="168"/>
        <end position="269"/>
    </location>
</feature>